<dbReference type="EMBL" id="CP038437">
    <property type="protein sequence ID" value="QRG26802.1"/>
    <property type="molecule type" value="Genomic_DNA"/>
</dbReference>
<dbReference type="Proteomes" id="UP000324285">
    <property type="component" value="Chromosome"/>
</dbReference>
<dbReference type="RefSeq" id="WP_205423453.1">
    <property type="nucleotide sequence ID" value="NZ_CP038437.2"/>
</dbReference>
<dbReference type="InterPro" id="IPR026834">
    <property type="entry name" value="LHH"/>
</dbReference>
<evidence type="ECO:0000313" key="2">
    <source>
        <dbReference type="EMBL" id="QRG26802.1"/>
    </source>
</evidence>
<reference evidence="2" key="1">
    <citation type="submission" date="2021-02" db="EMBL/GenBank/DDBJ databases">
        <title>Strain Y2R2, a novel species of the genus Halomonas.</title>
        <authorList>
            <person name="Huang H."/>
        </authorList>
    </citation>
    <scope>NUCLEOTIDE SEQUENCE</scope>
    <source>
        <strain evidence="2">Y2R2</strain>
    </source>
</reference>
<sequence length="175" mass="19507">MVHAGLDREEASYLKDVAVATVAASTSLLGPRGGATQAANVATQRDVSDYFQQNRKYWSSEPQTYSGNKVYQRNELIDPNLVSEWTIRGKVVRGTNLERMASGRAPIGHDGNSINLHHMTQRQSGAIAEMTQSFHKGNHGVIHINPNTIPSGINRAKFKTWSRNYWKDRASNWGK</sequence>
<evidence type="ECO:0000313" key="3">
    <source>
        <dbReference type="Proteomes" id="UP000324285"/>
    </source>
</evidence>
<evidence type="ECO:0000259" key="1">
    <source>
        <dbReference type="Pfam" id="PF14411"/>
    </source>
</evidence>
<gene>
    <name evidence="2" type="ORF">E4T21_21465</name>
</gene>
<feature type="domain" description="LHH" evidence="1">
    <location>
        <begin position="95"/>
        <end position="171"/>
    </location>
</feature>
<keyword evidence="3" id="KW-1185">Reference proteome</keyword>
<dbReference type="Pfam" id="PF14411">
    <property type="entry name" value="LHH"/>
    <property type="match status" value="1"/>
</dbReference>
<dbReference type="KEGG" id="hbh:E4T21_21465"/>
<protein>
    <submittedName>
        <fullName evidence="2">HNH/ENDO VII family nuclease</fullName>
    </submittedName>
</protein>
<dbReference type="AlphaFoldDB" id="A0A7U3K5R3"/>
<organism evidence="2 3">
    <name type="scientific">Halomonas binhaiensis</name>
    <dbReference type="NCBI Taxonomy" id="2562282"/>
    <lineage>
        <taxon>Bacteria</taxon>
        <taxon>Pseudomonadati</taxon>
        <taxon>Pseudomonadota</taxon>
        <taxon>Gammaproteobacteria</taxon>
        <taxon>Oceanospirillales</taxon>
        <taxon>Halomonadaceae</taxon>
        <taxon>Halomonas</taxon>
    </lineage>
</organism>
<proteinExistence type="predicted"/>
<name>A0A7U3K5R3_9GAMM</name>
<accession>A0A7U3K5R3</accession>